<dbReference type="EMBL" id="BAABAT010000053">
    <property type="protein sequence ID" value="GAA4262624.1"/>
    <property type="molecule type" value="Genomic_DNA"/>
</dbReference>
<organism evidence="2 3">
    <name type="scientific">Dactylosporangium darangshiense</name>
    <dbReference type="NCBI Taxonomy" id="579108"/>
    <lineage>
        <taxon>Bacteria</taxon>
        <taxon>Bacillati</taxon>
        <taxon>Actinomycetota</taxon>
        <taxon>Actinomycetes</taxon>
        <taxon>Micromonosporales</taxon>
        <taxon>Micromonosporaceae</taxon>
        <taxon>Dactylosporangium</taxon>
    </lineage>
</organism>
<comment type="caution">
    <text evidence="2">The sequence shown here is derived from an EMBL/GenBank/DDBJ whole genome shotgun (WGS) entry which is preliminary data.</text>
</comment>
<proteinExistence type="predicted"/>
<dbReference type="RefSeq" id="WP_345140244.1">
    <property type="nucleotide sequence ID" value="NZ_BAABAT010000053.1"/>
</dbReference>
<dbReference type="Proteomes" id="UP001500620">
    <property type="component" value="Unassembled WGS sequence"/>
</dbReference>
<sequence length="78" mass="8212">MSTDEATTPAVDFSAVASHSTEPLHADGATDFGAIDEDLDDELAEDADDASFDLDTDIAHPHLDHDGPGFDLARDVSL</sequence>
<evidence type="ECO:0000313" key="3">
    <source>
        <dbReference type="Proteomes" id="UP001500620"/>
    </source>
</evidence>
<feature type="region of interest" description="Disordered" evidence="1">
    <location>
        <begin position="1"/>
        <end position="30"/>
    </location>
</feature>
<name>A0ABP8DRT9_9ACTN</name>
<reference evidence="3" key="1">
    <citation type="journal article" date="2019" name="Int. J. Syst. Evol. Microbiol.">
        <title>The Global Catalogue of Microorganisms (GCM) 10K type strain sequencing project: providing services to taxonomists for standard genome sequencing and annotation.</title>
        <authorList>
            <consortium name="The Broad Institute Genomics Platform"/>
            <consortium name="The Broad Institute Genome Sequencing Center for Infectious Disease"/>
            <person name="Wu L."/>
            <person name="Ma J."/>
        </authorList>
    </citation>
    <scope>NUCLEOTIDE SEQUENCE [LARGE SCALE GENOMIC DNA]</scope>
    <source>
        <strain evidence="3">JCM 17441</strain>
    </source>
</reference>
<evidence type="ECO:0000313" key="2">
    <source>
        <dbReference type="EMBL" id="GAA4262624.1"/>
    </source>
</evidence>
<protein>
    <submittedName>
        <fullName evidence="2">Uncharacterized protein</fullName>
    </submittedName>
</protein>
<accession>A0ABP8DRT9</accession>
<keyword evidence="3" id="KW-1185">Reference proteome</keyword>
<evidence type="ECO:0000256" key="1">
    <source>
        <dbReference type="SAM" id="MobiDB-lite"/>
    </source>
</evidence>
<gene>
    <name evidence="2" type="ORF">GCM10022255_100030</name>
</gene>